<protein>
    <submittedName>
        <fullName evidence="1">Uncharacterized protein</fullName>
    </submittedName>
</protein>
<accession>A0A0F5FTF1</accession>
<dbReference type="STRING" id="443610.VE25_09130"/>
<dbReference type="PATRIC" id="fig|443610.3.peg.4403"/>
<sequence length="110" mass="12295">MGVQDRMKRYRQSGGAAGLVRVEVLVPASARPHVLAYAASIRKKHRDDRNELRKRIDQAVEDYGVRVLDNVDLSRLSDVSERARVVGKALMERGNARAFVIGRQLLELAG</sequence>
<keyword evidence="2" id="KW-1185">Reference proteome</keyword>
<evidence type="ECO:0000313" key="1">
    <source>
        <dbReference type="EMBL" id="KKB12088.1"/>
    </source>
</evidence>
<name>A0A0F5FTF1_9HYPH</name>
<dbReference type="Proteomes" id="UP000033632">
    <property type="component" value="Unassembled WGS sequence"/>
</dbReference>
<proteinExistence type="predicted"/>
<evidence type="ECO:0000313" key="2">
    <source>
        <dbReference type="Proteomes" id="UP000033632"/>
    </source>
</evidence>
<gene>
    <name evidence="1" type="ORF">VE25_09130</name>
</gene>
<dbReference type="RefSeq" id="WP_046108309.1">
    <property type="nucleotide sequence ID" value="NZ_JZEX01000089.1"/>
</dbReference>
<comment type="caution">
    <text evidence="1">The sequence shown here is derived from an EMBL/GenBank/DDBJ whole genome shotgun (WGS) entry which is preliminary data.</text>
</comment>
<organism evidence="1 2">
    <name type="scientific">Devosia geojensis</name>
    <dbReference type="NCBI Taxonomy" id="443610"/>
    <lineage>
        <taxon>Bacteria</taxon>
        <taxon>Pseudomonadati</taxon>
        <taxon>Pseudomonadota</taxon>
        <taxon>Alphaproteobacteria</taxon>
        <taxon>Hyphomicrobiales</taxon>
        <taxon>Devosiaceae</taxon>
        <taxon>Devosia</taxon>
    </lineage>
</organism>
<dbReference type="AlphaFoldDB" id="A0A0F5FTF1"/>
<dbReference type="EMBL" id="JZEX01000089">
    <property type="protein sequence ID" value="KKB12088.1"/>
    <property type="molecule type" value="Genomic_DNA"/>
</dbReference>
<reference evidence="1 2" key="1">
    <citation type="submission" date="2015-03" db="EMBL/GenBank/DDBJ databases">
        <authorList>
            <person name="Hassan Y.I."/>
            <person name="Lepp D."/>
            <person name="Li X.-Z."/>
            <person name="Zhou T."/>
        </authorList>
    </citation>
    <scope>NUCLEOTIDE SEQUENCE [LARGE SCALE GENOMIC DNA]</scope>
    <source>
        <strain evidence="1 2">BD-c194</strain>
    </source>
</reference>
<dbReference type="OrthoDB" id="8366111at2"/>